<sequence length="585" mass="66983">MTNNAHNKVKSGLNELLLTFADLSAYLIKSDRPHTEVIFLCSALRVADRLIGHGVMDTPADQRQVFARLEELSPAMANMSEGSYANFKSRIRKVFRLAHGRAFNPRSRYPLTGEWGALQATLDVRTQRSTSRLFHFAARHGVLPEQMSDALLERFVAHLRDEAMIGNWLGTLRENIKVWNRLAASRDDLPFLMPPPVKRTPYWIAFEEWPEGLREEVMALLHRFANPNIFMGRKVRKLSPNTVQQYRHMIATLVSAMVGDGVPLARLNSLAVALHPDHVARALAFLAARGGGIVTATMMQMMIRVRVIAGMCNLPEEQREELEAISYNLEENAPPERKRRYMASKNRVLLDRIEHDKRFAALVFTLPDRLASEARAKEDKRSAPALMRTALAIHLLLTCSMRRENLVNLERGRSIKRIGQPPDHKWIIDLTPEEVKNGQELRHELEGPTVELLEEYLADWRSRLCAKPNSWLFPGPDGERIDPRTMAVAVQAQSRRVLGVAISPHQFRHISADSFLQAHPDKLDQISEHLGHRDRNTTRYYYARSKQKQASRAYRKHVLKLHDEATRYLVRHGRKRRHSDGSDEL</sequence>
<keyword evidence="1" id="KW-0229">DNA integration</keyword>
<dbReference type="SUPFAM" id="SSF56349">
    <property type="entry name" value="DNA breaking-rejoining enzymes"/>
    <property type="match status" value="1"/>
</dbReference>
<dbReference type="OrthoDB" id="9803188at2"/>
<gene>
    <name evidence="4" type="ORF">ATN00_08930</name>
</gene>
<dbReference type="KEGG" id="sbd:ATN00_08930"/>
<protein>
    <recommendedName>
        <fullName evidence="3">Tyr recombinase domain-containing protein</fullName>
    </recommendedName>
</protein>
<evidence type="ECO:0000313" key="5">
    <source>
        <dbReference type="Proteomes" id="UP000056968"/>
    </source>
</evidence>
<keyword evidence="5" id="KW-1185">Reference proteome</keyword>
<dbReference type="Proteomes" id="UP000056968">
    <property type="component" value="Chromosome"/>
</dbReference>
<proteinExistence type="predicted"/>
<dbReference type="GO" id="GO:0003677">
    <property type="term" value="F:DNA binding"/>
    <property type="evidence" value="ECO:0007669"/>
    <property type="project" value="InterPro"/>
</dbReference>
<keyword evidence="2" id="KW-0233">DNA recombination</keyword>
<dbReference type="GO" id="GO:0015074">
    <property type="term" value="P:DNA integration"/>
    <property type="evidence" value="ECO:0007669"/>
    <property type="project" value="UniProtKB-KW"/>
</dbReference>
<feature type="domain" description="Tyr recombinase" evidence="3">
    <location>
        <begin position="365"/>
        <end position="555"/>
    </location>
</feature>
<dbReference type="Gene3D" id="1.10.443.10">
    <property type="entry name" value="Intergrase catalytic core"/>
    <property type="match status" value="1"/>
</dbReference>
<dbReference type="InterPro" id="IPR011010">
    <property type="entry name" value="DNA_brk_join_enz"/>
</dbReference>
<dbReference type="Pfam" id="PF00589">
    <property type="entry name" value="Phage_integrase"/>
    <property type="match status" value="1"/>
</dbReference>
<evidence type="ECO:0000259" key="3">
    <source>
        <dbReference type="PROSITE" id="PS51898"/>
    </source>
</evidence>
<accession>A0A0S3EYB5</accession>
<evidence type="ECO:0000313" key="4">
    <source>
        <dbReference type="EMBL" id="ALR20416.1"/>
    </source>
</evidence>
<dbReference type="CDD" id="cd00397">
    <property type="entry name" value="DNA_BRE_C"/>
    <property type="match status" value="1"/>
</dbReference>
<dbReference type="PANTHER" id="PTHR30349">
    <property type="entry name" value="PHAGE INTEGRASE-RELATED"/>
    <property type="match status" value="1"/>
</dbReference>
<dbReference type="InterPro" id="IPR050090">
    <property type="entry name" value="Tyrosine_recombinase_XerCD"/>
</dbReference>
<evidence type="ECO:0000256" key="1">
    <source>
        <dbReference type="ARBA" id="ARBA00022908"/>
    </source>
</evidence>
<dbReference type="PROSITE" id="PS51898">
    <property type="entry name" value="TYR_RECOMBINASE"/>
    <property type="match status" value="1"/>
</dbReference>
<reference evidence="4 5" key="1">
    <citation type="submission" date="2015-11" db="EMBL/GenBank/DDBJ databases">
        <title>A Two-component Flavoprotein Monooxygenase System MeaXY Responsible for para-Hydroxylation of 2-Methyl-6-ethylaniline and 2,6-Diethylaniline in Sphingobium baderi DE-13.</title>
        <authorList>
            <person name="Cheng M."/>
            <person name="Meng Q."/>
            <person name="Yang Y."/>
            <person name="Chu C."/>
            <person name="Yan X."/>
            <person name="He J."/>
            <person name="Li S."/>
        </authorList>
    </citation>
    <scope>NUCLEOTIDE SEQUENCE [LARGE SCALE GENOMIC DNA]</scope>
    <source>
        <strain evidence="4 5">DE-13</strain>
    </source>
</reference>
<dbReference type="InterPro" id="IPR013762">
    <property type="entry name" value="Integrase-like_cat_sf"/>
</dbReference>
<name>A0A0S3EYB5_9SPHN</name>
<dbReference type="InterPro" id="IPR002104">
    <property type="entry name" value="Integrase_catalytic"/>
</dbReference>
<evidence type="ECO:0000256" key="2">
    <source>
        <dbReference type="ARBA" id="ARBA00023172"/>
    </source>
</evidence>
<dbReference type="AlphaFoldDB" id="A0A0S3EYB5"/>
<organism evidence="4 5">
    <name type="scientific">Sphingobium baderi</name>
    <dbReference type="NCBI Taxonomy" id="1332080"/>
    <lineage>
        <taxon>Bacteria</taxon>
        <taxon>Pseudomonadati</taxon>
        <taxon>Pseudomonadota</taxon>
        <taxon>Alphaproteobacteria</taxon>
        <taxon>Sphingomonadales</taxon>
        <taxon>Sphingomonadaceae</taxon>
        <taxon>Sphingobium</taxon>
    </lineage>
</organism>
<dbReference type="EMBL" id="CP013264">
    <property type="protein sequence ID" value="ALR20416.1"/>
    <property type="molecule type" value="Genomic_DNA"/>
</dbReference>
<dbReference type="STRING" id="1332080.ATN00_08930"/>
<dbReference type="GO" id="GO:0006310">
    <property type="term" value="P:DNA recombination"/>
    <property type="evidence" value="ECO:0007669"/>
    <property type="project" value="UniProtKB-KW"/>
</dbReference>